<sequence length="86" mass="8866">MTGGLSKGPAGRALAHRMVRCIGAEKGILLRAWRVPEAAVSGVIRKVGRPVGQPANQLANRVPDCRGLSGAAHGRSWGRIAGCSLG</sequence>
<accession>A0A0K2W5W9</accession>
<organism evidence="1 2">
    <name type="scientific">Mesorhizobium plurifarium</name>
    <dbReference type="NCBI Taxonomy" id="69974"/>
    <lineage>
        <taxon>Bacteria</taxon>
        <taxon>Pseudomonadati</taxon>
        <taxon>Pseudomonadota</taxon>
        <taxon>Alphaproteobacteria</taxon>
        <taxon>Hyphomicrobiales</taxon>
        <taxon>Phyllobacteriaceae</taxon>
        <taxon>Mesorhizobium</taxon>
    </lineage>
</organism>
<evidence type="ECO:0000313" key="2">
    <source>
        <dbReference type="Proteomes" id="UP000182888"/>
    </source>
</evidence>
<reference evidence="2" key="1">
    <citation type="submission" date="2014-08" db="EMBL/GenBank/DDBJ databases">
        <authorList>
            <person name="Edwards T."/>
        </authorList>
    </citation>
    <scope>NUCLEOTIDE SEQUENCE [LARGE SCALE GENOMIC DNA]</scope>
</reference>
<dbReference type="EMBL" id="CCND01000045">
    <property type="protein sequence ID" value="CDX61912.1"/>
    <property type="molecule type" value="Genomic_DNA"/>
</dbReference>
<protein>
    <submittedName>
        <fullName evidence="1">Uncharacterized protein</fullName>
    </submittedName>
</protein>
<name>A0A0K2W5W9_MESPL</name>
<gene>
    <name evidence="1" type="ORF">MPL1032_50096</name>
</gene>
<proteinExistence type="predicted"/>
<evidence type="ECO:0000313" key="1">
    <source>
        <dbReference type="EMBL" id="CDX61912.1"/>
    </source>
</evidence>
<dbReference type="AlphaFoldDB" id="A0A0K2W5W9"/>
<dbReference type="Proteomes" id="UP000182888">
    <property type="component" value="Unassembled WGS sequence"/>
</dbReference>